<reference evidence="1" key="1">
    <citation type="submission" date="2021-01" db="UniProtKB">
        <authorList>
            <consortium name="EnsemblPlants"/>
        </authorList>
    </citation>
    <scope>IDENTIFICATION</scope>
</reference>
<dbReference type="OMA" id="ASWLIQV"/>
<sequence length="307" mass="33903">MAGIAVLSDLLKRNSGLYSSQSLYSYSTFAARVTVSASAAASIAASKPFAYRALFGDDGNSPHLAYCDAAAAITFSPEDYLHKSEKEYNIELKPLWYGFGLRQFAITSLRSFLFHYSPRKDGEEEDEDDIFLPDNREKKNVDLVTPFKKSVLQIICETSAVTIRRVLERVTVYHVSQRTAWKLLKDASKSAMGKAQRAIPTYVYVFRVGRTTFRTHVLVVASQWIIEVVTETCIFVRPPKTSDVDVDTIEQREQAKHLGKKIVGATIKGAASLIFATVGAAIFATLFQPSLGQWIGCVLGDLAGPSL</sequence>
<dbReference type="Gramene" id="Kaladp0048s0403.1.v1.1">
    <property type="protein sequence ID" value="Kaladp0048s0403.1.v1.1"/>
    <property type="gene ID" value="Kaladp0048s0403.v1.1"/>
</dbReference>
<dbReference type="PANTHER" id="PTHR36074">
    <property type="entry name" value="ISOPENTENYL-DIPHOSPHATE DELTA-ISOMERASE"/>
    <property type="match status" value="1"/>
</dbReference>
<protein>
    <submittedName>
        <fullName evidence="1">Uncharacterized protein</fullName>
    </submittedName>
</protein>
<name>A0A7N0TY63_KALFE</name>
<dbReference type="Proteomes" id="UP000594263">
    <property type="component" value="Unplaced"/>
</dbReference>
<evidence type="ECO:0000313" key="2">
    <source>
        <dbReference type="Proteomes" id="UP000594263"/>
    </source>
</evidence>
<dbReference type="EnsemblPlants" id="Kaladp0048s0403.1.v1.1">
    <property type="protein sequence ID" value="Kaladp0048s0403.1.v1.1"/>
    <property type="gene ID" value="Kaladp0048s0403.v1.1"/>
</dbReference>
<organism evidence="1 2">
    <name type="scientific">Kalanchoe fedtschenkoi</name>
    <name type="common">Lavender scallops</name>
    <name type="synonym">South American air plant</name>
    <dbReference type="NCBI Taxonomy" id="63787"/>
    <lineage>
        <taxon>Eukaryota</taxon>
        <taxon>Viridiplantae</taxon>
        <taxon>Streptophyta</taxon>
        <taxon>Embryophyta</taxon>
        <taxon>Tracheophyta</taxon>
        <taxon>Spermatophyta</taxon>
        <taxon>Magnoliopsida</taxon>
        <taxon>eudicotyledons</taxon>
        <taxon>Gunneridae</taxon>
        <taxon>Pentapetalae</taxon>
        <taxon>Saxifragales</taxon>
        <taxon>Crassulaceae</taxon>
        <taxon>Kalanchoe</taxon>
    </lineage>
</organism>
<keyword evidence="2" id="KW-1185">Reference proteome</keyword>
<dbReference type="PANTHER" id="PTHR36074:SF1">
    <property type="entry name" value="ISOPENTENYL-DIPHOSPHATE DELTA-ISOMERASE"/>
    <property type="match status" value="1"/>
</dbReference>
<dbReference type="AlphaFoldDB" id="A0A7N0TY63"/>
<proteinExistence type="predicted"/>
<accession>A0A7N0TY63</accession>
<evidence type="ECO:0000313" key="1">
    <source>
        <dbReference type="EnsemblPlants" id="Kaladp0048s0403.1.v1.1"/>
    </source>
</evidence>